<reference evidence="1 2" key="1">
    <citation type="submission" date="2020-07" db="EMBL/GenBank/DDBJ databases">
        <title>Bacterium isolated from marien macroalgae.</title>
        <authorList>
            <person name="Zhu K."/>
            <person name="Lu D."/>
            <person name="Du Z."/>
        </authorList>
    </citation>
    <scope>NUCLEOTIDE SEQUENCE [LARGE SCALE GENOMIC DNA]</scope>
    <source>
        <strain evidence="1 2">3-1745</strain>
    </source>
</reference>
<dbReference type="RefSeq" id="WP_181736288.1">
    <property type="nucleotide sequence ID" value="NZ_JACEMT010000006.1"/>
</dbReference>
<dbReference type="Proteomes" id="UP000538931">
    <property type="component" value="Unassembled WGS sequence"/>
</dbReference>
<gene>
    <name evidence="1" type="ORF">H1S06_00255</name>
</gene>
<proteinExistence type="predicted"/>
<protein>
    <submittedName>
        <fullName evidence="1">Uncharacterized protein</fullName>
    </submittedName>
</protein>
<dbReference type="AlphaFoldDB" id="A0A7W1WV59"/>
<keyword evidence="2" id="KW-1185">Reference proteome</keyword>
<sequence>MNDFQKEDIQVINKALSEFEKSLKSFERDSKDAFALVIFINGCYDTQRFASNKYSVLVHYQQARQSANILERLRRHSIDHFNQAIKSAHSILLNSNIVHPDLVLSH</sequence>
<comment type="caution">
    <text evidence="1">The sequence shown here is derived from an EMBL/GenBank/DDBJ whole genome shotgun (WGS) entry which is preliminary data.</text>
</comment>
<accession>A0A7W1WV59</accession>
<organism evidence="1 2">
    <name type="scientific">Marinobacterium marinum</name>
    <dbReference type="NCBI Taxonomy" id="2756129"/>
    <lineage>
        <taxon>Bacteria</taxon>
        <taxon>Pseudomonadati</taxon>
        <taxon>Pseudomonadota</taxon>
        <taxon>Gammaproteobacteria</taxon>
        <taxon>Oceanospirillales</taxon>
        <taxon>Oceanospirillaceae</taxon>
        <taxon>Marinobacterium</taxon>
    </lineage>
</organism>
<evidence type="ECO:0000313" key="1">
    <source>
        <dbReference type="EMBL" id="MBA4500810.1"/>
    </source>
</evidence>
<evidence type="ECO:0000313" key="2">
    <source>
        <dbReference type="Proteomes" id="UP000538931"/>
    </source>
</evidence>
<name>A0A7W1WV59_9GAMM</name>
<dbReference type="EMBL" id="JACEMT010000006">
    <property type="protein sequence ID" value="MBA4500810.1"/>
    <property type="molecule type" value="Genomic_DNA"/>
</dbReference>